<dbReference type="PANTHER" id="PTHR35936">
    <property type="entry name" value="MEMBRANE-BOUND LYTIC MUREIN TRANSGLYCOSYLASE F"/>
    <property type="match status" value="1"/>
</dbReference>
<dbReference type="CDD" id="cd13403">
    <property type="entry name" value="MLTF-like"/>
    <property type="match status" value="1"/>
</dbReference>
<feature type="active site" evidence="8">
    <location>
        <position position="318"/>
    </location>
</feature>
<comment type="similarity">
    <text evidence="8">In the C-terminal section; belongs to the transglycosylase Slt family.</text>
</comment>
<dbReference type="GO" id="GO:0071555">
    <property type="term" value="P:cell wall organization"/>
    <property type="evidence" value="ECO:0007669"/>
    <property type="project" value="UniProtKB-KW"/>
</dbReference>
<feature type="domain" description="Solute-binding protein family 3/N-terminal" evidence="10">
    <location>
        <begin position="48"/>
        <end position="272"/>
    </location>
</feature>
<dbReference type="Gene3D" id="1.10.530.10">
    <property type="match status" value="1"/>
</dbReference>
<evidence type="ECO:0000256" key="9">
    <source>
        <dbReference type="SAM" id="Phobius"/>
    </source>
</evidence>
<dbReference type="EMBL" id="BAABLX010000007">
    <property type="protein sequence ID" value="GAA4935284.1"/>
    <property type="molecule type" value="Genomic_DNA"/>
</dbReference>
<name>A0AAV3TYV6_9ALTE</name>
<dbReference type="InterPro" id="IPR001638">
    <property type="entry name" value="Solute-binding_3/MltF_N"/>
</dbReference>
<dbReference type="Pfam" id="PF00497">
    <property type="entry name" value="SBP_bac_3"/>
    <property type="match status" value="1"/>
</dbReference>
<comment type="similarity">
    <text evidence="2">Belongs to the bacterial solute-binding protein 3 family.</text>
</comment>
<comment type="similarity">
    <text evidence="1">Belongs to the transglycosylase Slt family.</text>
</comment>
<evidence type="ECO:0000259" key="10">
    <source>
        <dbReference type="SMART" id="SM00062"/>
    </source>
</evidence>
<dbReference type="EC" id="4.2.2.n1" evidence="8"/>
<comment type="caution">
    <text evidence="11">The sequence shown here is derived from an EMBL/GenBank/DDBJ whole genome shotgun (WGS) entry which is preliminary data.</text>
</comment>
<dbReference type="GO" id="GO:0009253">
    <property type="term" value="P:peptidoglycan catabolic process"/>
    <property type="evidence" value="ECO:0007669"/>
    <property type="project" value="TreeGrafter"/>
</dbReference>
<evidence type="ECO:0000256" key="5">
    <source>
        <dbReference type="ARBA" id="ARBA00023237"/>
    </source>
</evidence>
<evidence type="ECO:0000313" key="12">
    <source>
        <dbReference type="Proteomes" id="UP001409585"/>
    </source>
</evidence>
<dbReference type="HAMAP" id="MF_02016">
    <property type="entry name" value="MltF"/>
    <property type="match status" value="1"/>
</dbReference>
<dbReference type="AlphaFoldDB" id="A0AAV3TYV6"/>
<comment type="similarity">
    <text evidence="8">In the N-terminal section; belongs to the bacterial solute-binding protein 3 family.</text>
</comment>
<comment type="domain">
    <text evidence="8">The N-terminal domain does not have lytic activity and probably modulates enzymatic activity. The C-terminal domain is the catalytic active domain.</text>
</comment>
<keyword evidence="9" id="KW-0812">Transmembrane</keyword>
<keyword evidence="12" id="KW-1185">Reference proteome</keyword>
<feature type="transmembrane region" description="Helical" evidence="9">
    <location>
        <begin position="12"/>
        <end position="32"/>
    </location>
</feature>
<comment type="caution">
    <text evidence="8">Lacks conserved residue(s) required for the propagation of feature annotation.</text>
</comment>
<dbReference type="SUPFAM" id="SSF53850">
    <property type="entry name" value="Periplasmic binding protein-like II"/>
    <property type="match status" value="1"/>
</dbReference>
<comment type="subcellular location">
    <subcellularLocation>
        <location evidence="8">Cell outer membrane</location>
        <topology evidence="8">Peripheral membrane protein</topology>
    </subcellularLocation>
    <text evidence="8">Attached to the inner leaflet of the outer membrane.</text>
</comment>
<evidence type="ECO:0000256" key="1">
    <source>
        <dbReference type="ARBA" id="ARBA00007734"/>
    </source>
</evidence>
<evidence type="ECO:0000256" key="8">
    <source>
        <dbReference type="HAMAP-Rule" id="MF_02016"/>
    </source>
</evidence>
<evidence type="ECO:0000256" key="3">
    <source>
        <dbReference type="ARBA" id="ARBA00022729"/>
    </source>
</evidence>
<protein>
    <recommendedName>
        <fullName evidence="8">Membrane-bound lytic murein transglycosylase F</fullName>
        <ecNumber evidence="8">4.2.2.n1</ecNumber>
    </recommendedName>
    <alternativeName>
        <fullName evidence="8">Murein lyase F</fullName>
    </alternativeName>
</protein>
<dbReference type="Pfam" id="PF01464">
    <property type="entry name" value="SLT"/>
    <property type="match status" value="1"/>
</dbReference>
<keyword evidence="3 8" id="KW-0732">Signal</keyword>
<dbReference type="InterPro" id="IPR000189">
    <property type="entry name" value="Transglyc_AS"/>
</dbReference>
<feature type="region of interest" description="LT domain" evidence="8">
    <location>
        <begin position="273"/>
        <end position="495"/>
    </location>
</feature>
<dbReference type="GO" id="GO:0016998">
    <property type="term" value="P:cell wall macromolecule catabolic process"/>
    <property type="evidence" value="ECO:0007669"/>
    <property type="project" value="UniProtKB-UniRule"/>
</dbReference>
<keyword evidence="5 8" id="KW-0998">Cell outer membrane</keyword>
<dbReference type="GO" id="GO:0009279">
    <property type="term" value="C:cell outer membrane"/>
    <property type="evidence" value="ECO:0007669"/>
    <property type="project" value="UniProtKB-SubCell"/>
</dbReference>
<dbReference type="PANTHER" id="PTHR35936:SF32">
    <property type="entry name" value="MEMBRANE-BOUND LYTIC MUREIN TRANSGLYCOSYLASE F"/>
    <property type="match status" value="1"/>
</dbReference>
<dbReference type="InterPro" id="IPR023703">
    <property type="entry name" value="MltF"/>
</dbReference>
<evidence type="ECO:0000313" key="11">
    <source>
        <dbReference type="EMBL" id="GAA4935284.1"/>
    </source>
</evidence>
<gene>
    <name evidence="8 11" type="primary">mltF</name>
    <name evidence="11" type="ORF">GCM10025791_10800</name>
</gene>
<dbReference type="Gene3D" id="3.40.190.10">
    <property type="entry name" value="Periplasmic binding protein-like II"/>
    <property type="match status" value="2"/>
</dbReference>
<keyword evidence="9" id="KW-1133">Transmembrane helix</keyword>
<dbReference type="InterPro" id="IPR008258">
    <property type="entry name" value="Transglycosylase_SLT_dom_1"/>
</dbReference>
<evidence type="ECO:0000256" key="6">
    <source>
        <dbReference type="ARBA" id="ARBA00023239"/>
    </source>
</evidence>
<evidence type="ECO:0000256" key="7">
    <source>
        <dbReference type="ARBA" id="ARBA00023316"/>
    </source>
</evidence>
<evidence type="ECO:0000256" key="2">
    <source>
        <dbReference type="ARBA" id="ARBA00010333"/>
    </source>
</evidence>
<keyword evidence="4 8" id="KW-0472">Membrane</keyword>
<comment type="function">
    <text evidence="8">Murein-degrading enzyme that degrades murein glycan strands and insoluble, high-molecular weight murein sacculi, with the concomitant formation of a 1,6-anhydromuramoyl product. Lytic transglycosylases (LTs) play an integral role in the metabolism of the peptidoglycan (PG) sacculus. Their lytic action creates space within the PG sacculus to allow for its expansion as well as for the insertion of various structures such as secretion systems and flagella.</text>
</comment>
<sequence>MHQSRRASDVAFELLLTVLFIGVVVVLCLRLSGSHQPTELERIFLQGELHVVSRNGPTTYYEGANGITGLEYDLIKGFAEHLGVTLVVHEQENLTRLVDEVAEQKYDMAAAGLTITQDQQDLLRFALPYHEVSELLIYNRNNPAPESFDDLTGKTLVVMAGSAHAETLRQLQLDYPQLQWAEHSEADMNDLIEMVHRGEIDYTIANSNAFNMSEPMYPRAGVAMELSHNRQLAWALPQSLDNSLFNKAQAYLRGLQLNGELDELIASYEVPLDLDRGGALTIAQRIESRLPRWEEQLRNAGQEHNLEWELLAAVSYQESHWNAKAKSYTGVRGLMMLTQAAAKDMGVTNRLDPIQSINGGTKYLKSIYDRISATVTGEDRLWMALAAYNAGLGHLEDARTLTTQMGGDANRWLDVKERLPLLAKRKYYRNLKHGYARGWEPVEYVENIQRYRTIIAWHNTFKRHNIASGGADPHSDVRPVTFLNNTALPYDLPAF</sequence>
<dbReference type="RefSeq" id="WP_345418237.1">
    <property type="nucleotide sequence ID" value="NZ_AP031496.1"/>
</dbReference>
<keyword evidence="6 8" id="KW-0456">Lyase</keyword>
<comment type="catalytic activity">
    <reaction evidence="8">
        <text>Exolytic cleavage of the (1-&gt;4)-beta-glycosidic linkage between N-acetylmuramic acid (MurNAc) and N-acetylglucosamine (GlcNAc) residues in peptidoglycan, from either the reducing or the non-reducing ends of the peptidoglycan chains, with concomitant formation of a 1,6-anhydrobond in the MurNAc residue.</text>
        <dbReference type="EC" id="4.2.2.n1"/>
    </reaction>
</comment>
<evidence type="ECO:0000256" key="4">
    <source>
        <dbReference type="ARBA" id="ARBA00023136"/>
    </source>
</evidence>
<keyword evidence="7 8" id="KW-0961">Cell wall biogenesis/degradation</keyword>
<dbReference type="NCBIfam" id="NF008112">
    <property type="entry name" value="PRK10859.1"/>
    <property type="match status" value="1"/>
</dbReference>
<dbReference type="InterPro" id="IPR023346">
    <property type="entry name" value="Lysozyme-like_dom_sf"/>
</dbReference>
<proteinExistence type="inferred from homology"/>
<accession>A0AAV3TYV6</accession>
<organism evidence="11 12">
    <name type="scientific">Halioxenophilus aromaticivorans</name>
    <dbReference type="NCBI Taxonomy" id="1306992"/>
    <lineage>
        <taxon>Bacteria</taxon>
        <taxon>Pseudomonadati</taxon>
        <taxon>Pseudomonadota</taxon>
        <taxon>Gammaproteobacteria</taxon>
        <taxon>Alteromonadales</taxon>
        <taxon>Alteromonadaceae</taxon>
        <taxon>Halioxenophilus</taxon>
    </lineage>
</organism>
<dbReference type="Proteomes" id="UP001409585">
    <property type="component" value="Unassembled WGS sequence"/>
</dbReference>
<dbReference type="PROSITE" id="PS00922">
    <property type="entry name" value="TRANSGLYCOSYLASE"/>
    <property type="match status" value="1"/>
</dbReference>
<dbReference type="CDD" id="cd01009">
    <property type="entry name" value="PBP2_YfhD_N"/>
    <property type="match status" value="1"/>
</dbReference>
<dbReference type="GO" id="GO:0008933">
    <property type="term" value="F:peptidoglycan lytic transglycosylase activity"/>
    <property type="evidence" value="ECO:0007669"/>
    <property type="project" value="UniProtKB-UniRule"/>
</dbReference>
<dbReference type="SUPFAM" id="SSF53955">
    <property type="entry name" value="Lysozyme-like"/>
    <property type="match status" value="1"/>
</dbReference>
<dbReference type="SMART" id="SM00062">
    <property type="entry name" value="PBPb"/>
    <property type="match status" value="1"/>
</dbReference>
<reference evidence="12" key="1">
    <citation type="journal article" date="2019" name="Int. J. Syst. Evol. Microbiol.">
        <title>The Global Catalogue of Microorganisms (GCM) 10K type strain sequencing project: providing services to taxonomists for standard genome sequencing and annotation.</title>
        <authorList>
            <consortium name="The Broad Institute Genomics Platform"/>
            <consortium name="The Broad Institute Genome Sequencing Center for Infectious Disease"/>
            <person name="Wu L."/>
            <person name="Ma J."/>
        </authorList>
    </citation>
    <scope>NUCLEOTIDE SEQUENCE [LARGE SCALE GENOMIC DNA]</scope>
    <source>
        <strain evidence="12">JCM 19134</strain>
    </source>
</reference>